<feature type="compositionally biased region" description="Basic and acidic residues" evidence="1">
    <location>
        <begin position="345"/>
        <end position="360"/>
    </location>
</feature>
<dbReference type="Proteomes" id="UP000321570">
    <property type="component" value="Unassembled WGS sequence"/>
</dbReference>
<evidence type="ECO:0000313" key="2">
    <source>
        <dbReference type="EMBL" id="VUZ43976.1"/>
    </source>
</evidence>
<keyword evidence="3" id="KW-1185">Reference proteome</keyword>
<feature type="compositionally biased region" description="Basic and acidic residues" evidence="1">
    <location>
        <begin position="88"/>
        <end position="102"/>
    </location>
</feature>
<evidence type="ECO:0000313" key="3">
    <source>
        <dbReference type="Proteomes" id="UP000321570"/>
    </source>
</evidence>
<feature type="non-terminal residue" evidence="2">
    <location>
        <position position="378"/>
    </location>
</feature>
<feature type="non-terminal residue" evidence="2">
    <location>
        <position position="1"/>
    </location>
</feature>
<feature type="region of interest" description="Disordered" evidence="1">
    <location>
        <begin position="344"/>
        <end position="378"/>
    </location>
</feature>
<proteinExistence type="predicted"/>
<reference evidence="2 3" key="1">
    <citation type="submission" date="2019-07" db="EMBL/GenBank/DDBJ databases">
        <authorList>
            <person name="Jastrzebski P J."/>
            <person name="Paukszto L."/>
            <person name="Jastrzebski P J."/>
        </authorList>
    </citation>
    <scope>NUCLEOTIDE SEQUENCE [LARGE SCALE GENOMIC DNA]</scope>
    <source>
        <strain evidence="2 3">WMS-il1</strain>
    </source>
</reference>
<dbReference type="AlphaFoldDB" id="A0A564Y9Y0"/>
<feature type="compositionally biased region" description="Low complexity" evidence="1">
    <location>
        <begin position="16"/>
        <end position="43"/>
    </location>
</feature>
<evidence type="ECO:0000256" key="1">
    <source>
        <dbReference type="SAM" id="MobiDB-lite"/>
    </source>
</evidence>
<name>A0A564Y9Y0_HYMDI</name>
<protein>
    <recommendedName>
        <fullName evidence="4">DUF4537 domain-containing protein</fullName>
    </recommendedName>
</protein>
<gene>
    <name evidence="2" type="ORF">WMSIL1_LOCUS4200</name>
</gene>
<sequence>SKDDSINGIQYGIPHSRSFNTSKNSKKSWSSSNSSRESSNARRNGSHTPQSRSLSRGSRGNASKTLNSRSLSRKLRRSSKNQKLISPSKRESRELPGKRFEGGRSSGTSSASSFQKKHNFASSPRISKTCRRNNRHSRSSSREEADYYCGIQHRDSMQSTSNSIDSAGSLLLGRHVLVPRRDHGNRLYLGVIKTQKKDKRFGVVFCIPYAGHGGDDGLEYCMQEVDIDDILSYTDLYRHAICENDDVLVPAILLQPHNTGTSLQIDPPFAGHPYILAVVHKGFEPRSSRITRSPGRKTSTLVVKLAGGRRPRLCDIPAGCALWIPEKQARQLYSQGCHFFDQQEADTRDSSPDHGERESLCMHGAPTSPSRNTDIDDA</sequence>
<accession>A0A564Y9Y0</accession>
<feature type="compositionally biased region" description="Polar residues" evidence="1">
    <location>
        <begin position="47"/>
        <end position="62"/>
    </location>
</feature>
<feature type="compositionally biased region" description="Basic residues" evidence="1">
    <location>
        <begin position="128"/>
        <end position="139"/>
    </location>
</feature>
<feature type="compositionally biased region" description="Basic residues" evidence="1">
    <location>
        <begin position="71"/>
        <end position="80"/>
    </location>
</feature>
<feature type="region of interest" description="Disordered" evidence="1">
    <location>
        <begin position="1"/>
        <end position="145"/>
    </location>
</feature>
<organism evidence="2 3">
    <name type="scientific">Hymenolepis diminuta</name>
    <name type="common">Rat tapeworm</name>
    <dbReference type="NCBI Taxonomy" id="6216"/>
    <lineage>
        <taxon>Eukaryota</taxon>
        <taxon>Metazoa</taxon>
        <taxon>Spiralia</taxon>
        <taxon>Lophotrochozoa</taxon>
        <taxon>Platyhelminthes</taxon>
        <taxon>Cestoda</taxon>
        <taxon>Eucestoda</taxon>
        <taxon>Cyclophyllidea</taxon>
        <taxon>Hymenolepididae</taxon>
        <taxon>Hymenolepis</taxon>
    </lineage>
</organism>
<evidence type="ECO:0008006" key="4">
    <source>
        <dbReference type="Google" id="ProtNLM"/>
    </source>
</evidence>
<dbReference type="EMBL" id="CABIJS010000122">
    <property type="protein sequence ID" value="VUZ43976.1"/>
    <property type="molecule type" value="Genomic_DNA"/>
</dbReference>